<dbReference type="InterPro" id="IPR002510">
    <property type="entry name" value="Metalloprtase-TldD/E_N"/>
</dbReference>
<dbReference type="PANTHER" id="PTHR43421:SF1">
    <property type="entry name" value="METALLOPROTEASE PMBA"/>
    <property type="match status" value="1"/>
</dbReference>
<dbReference type="RefSeq" id="WP_015194803.1">
    <property type="nucleotide sequence ID" value="NC_019748.1"/>
</dbReference>
<accession>K9XZP6</accession>
<gene>
    <name evidence="4" type="ordered locus">Sta7437_3644</name>
</gene>
<dbReference type="HOGENOM" id="CLU_026425_4_2_3"/>
<name>K9XZP6_STAC7</name>
<dbReference type="AlphaFoldDB" id="K9XZP6"/>
<evidence type="ECO:0000256" key="1">
    <source>
        <dbReference type="ARBA" id="ARBA00005836"/>
    </source>
</evidence>
<dbReference type="PANTHER" id="PTHR43421">
    <property type="entry name" value="METALLOPROTEASE PMBA"/>
    <property type="match status" value="1"/>
</dbReference>
<dbReference type="Proteomes" id="UP000010473">
    <property type="component" value="Chromosome"/>
</dbReference>
<protein>
    <submittedName>
        <fullName evidence="4">Peptidase U62 modulator of DNA gyrase</fullName>
    </submittedName>
</protein>
<proteinExistence type="inferred from homology"/>
<dbReference type="Gene3D" id="3.30.2290.10">
    <property type="entry name" value="PmbA/TldD superfamily"/>
    <property type="match status" value="1"/>
</dbReference>
<dbReference type="GO" id="GO:0008237">
    <property type="term" value="F:metallopeptidase activity"/>
    <property type="evidence" value="ECO:0007669"/>
    <property type="project" value="InterPro"/>
</dbReference>
<feature type="domain" description="Metalloprotease TldD/E C-terminal" evidence="3">
    <location>
        <begin position="210"/>
        <end position="426"/>
    </location>
</feature>
<dbReference type="InterPro" id="IPR047657">
    <property type="entry name" value="PmbA"/>
</dbReference>
<evidence type="ECO:0000313" key="4">
    <source>
        <dbReference type="EMBL" id="AFZ37142.1"/>
    </source>
</evidence>
<keyword evidence="5" id="KW-1185">Reference proteome</keyword>
<dbReference type="Pfam" id="PF01523">
    <property type="entry name" value="PmbA_TldD_1st"/>
    <property type="match status" value="1"/>
</dbReference>
<evidence type="ECO:0000259" key="2">
    <source>
        <dbReference type="Pfam" id="PF01523"/>
    </source>
</evidence>
<dbReference type="InterPro" id="IPR035068">
    <property type="entry name" value="TldD/PmbA_N"/>
</dbReference>
<dbReference type="Pfam" id="PF19289">
    <property type="entry name" value="PmbA_TldD_3rd"/>
    <property type="match status" value="1"/>
</dbReference>
<evidence type="ECO:0000313" key="5">
    <source>
        <dbReference type="Proteomes" id="UP000010473"/>
    </source>
</evidence>
<dbReference type="InterPro" id="IPR036059">
    <property type="entry name" value="TldD/PmbA_sf"/>
</dbReference>
<feature type="domain" description="Metalloprotease TldD/E N-terminal" evidence="2">
    <location>
        <begin position="19"/>
        <end position="78"/>
    </location>
</feature>
<dbReference type="eggNOG" id="COG0312">
    <property type="taxonomic scope" value="Bacteria"/>
</dbReference>
<dbReference type="EMBL" id="CP003653">
    <property type="protein sequence ID" value="AFZ37142.1"/>
    <property type="molecule type" value="Genomic_DNA"/>
</dbReference>
<dbReference type="PATRIC" id="fig|111780.3.peg.3772"/>
<organism evidence="4 5">
    <name type="scientific">Stanieria cyanosphaera (strain ATCC 29371 / PCC 7437)</name>
    <dbReference type="NCBI Taxonomy" id="111780"/>
    <lineage>
        <taxon>Bacteria</taxon>
        <taxon>Bacillati</taxon>
        <taxon>Cyanobacteriota</taxon>
        <taxon>Cyanophyceae</taxon>
        <taxon>Pleurocapsales</taxon>
        <taxon>Dermocarpellaceae</taxon>
        <taxon>Stanieria</taxon>
    </lineage>
</organism>
<comment type="similarity">
    <text evidence="1">Belongs to the peptidase U62 family.</text>
</comment>
<reference evidence="5" key="1">
    <citation type="journal article" date="2013" name="Proc. Natl. Acad. Sci. U.S.A.">
        <title>Improving the coverage of the cyanobacterial phylum using diversity-driven genome sequencing.</title>
        <authorList>
            <person name="Shih P.M."/>
            <person name="Wu D."/>
            <person name="Latifi A."/>
            <person name="Axen S.D."/>
            <person name="Fewer D.P."/>
            <person name="Talla E."/>
            <person name="Calteau A."/>
            <person name="Cai F."/>
            <person name="Tandeau de Marsac N."/>
            <person name="Rippka R."/>
            <person name="Herdman M."/>
            <person name="Sivonen K."/>
            <person name="Coursin T."/>
            <person name="Laurent T."/>
            <person name="Goodwin L."/>
            <person name="Nolan M."/>
            <person name="Davenport K.W."/>
            <person name="Han C.S."/>
            <person name="Rubin E.M."/>
            <person name="Eisen J.A."/>
            <person name="Woyke T."/>
            <person name="Gugger M."/>
            <person name="Kerfeld C.A."/>
        </authorList>
    </citation>
    <scope>NUCLEOTIDE SEQUENCE [LARGE SCALE GENOMIC DNA]</scope>
    <source>
        <strain evidence="5">ATCC 29371 / PCC 7437</strain>
    </source>
</reference>
<evidence type="ECO:0000259" key="3">
    <source>
        <dbReference type="Pfam" id="PF19289"/>
    </source>
</evidence>
<dbReference type="KEGG" id="scs:Sta7437_3644"/>
<sequence>MQQLEQLLELAKQKGATDAEVYQVRSQSRPVFFEGNRLKQLESSQSEGTALRIWRDNCPGLAVAYGQVDAETLVDKALALSQLNEPETIELTEARTEIVANQGTVLPVETFIEMGQTAIATLRQAYPEIICSAEFECEEETTTLINSRGLYCQYTDTSLSYYLGAELVRGEDFLGIYDGEYSREKLNPEQIVQQIIQRLDWAKNNTKAITGKVPVLFTANAVTMLWGTVSAALNGKRILEGSSPWSESKGKAVVSELITLTQQPDKEPYSCPFDDEGVVTQSLNLIVGGRLEQFYCDRAIGRELGIGSTGNGFRPGLGSYSTPSLINLIVKAGHGSLFDLINQLNNGIIVDQILGGGADISGDFSINIDLGYRVKNGEIIGRIKDTMIAGNVYTVLKQVVALGEDLTWNGSCYTPSMIVSGLSIVG</sequence>
<dbReference type="STRING" id="111780.Sta7437_3644"/>
<dbReference type="OrthoDB" id="440929at2"/>
<dbReference type="SUPFAM" id="SSF111283">
    <property type="entry name" value="Putative modulator of DNA gyrase, PmbA/TldD"/>
    <property type="match status" value="1"/>
</dbReference>
<dbReference type="GO" id="GO:0005829">
    <property type="term" value="C:cytosol"/>
    <property type="evidence" value="ECO:0007669"/>
    <property type="project" value="TreeGrafter"/>
</dbReference>
<dbReference type="InterPro" id="IPR045569">
    <property type="entry name" value="Metalloprtase-TldD/E_C"/>
</dbReference>
<dbReference type="GO" id="GO:0006508">
    <property type="term" value="P:proteolysis"/>
    <property type="evidence" value="ECO:0007669"/>
    <property type="project" value="InterPro"/>
</dbReference>